<feature type="signal peptide" evidence="2">
    <location>
        <begin position="1"/>
        <end position="22"/>
    </location>
</feature>
<feature type="region of interest" description="Disordered" evidence="1">
    <location>
        <begin position="20"/>
        <end position="83"/>
    </location>
</feature>
<accession>A0A810MRC7</accession>
<keyword evidence="4" id="KW-1185">Reference proteome</keyword>
<sequence length="182" mass="17699">MRRLLAAAALAAALLVSAGCSGDEPSATPTPGDTGTPGTAAATPSVAPTGTPSDGGSAPGAVPTPGTSVAPAGGNAREVCETASKSAADSADTYITQLGAMLQAEAAGDTAGANTARTKAEAALKSWSAAMREQAGRATDARLKAVLGEIATEVGSMKADVASVDGMKLDELQQRLDALCGN</sequence>
<evidence type="ECO:0008006" key="5">
    <source>
        <dbReference type="Google" id="ProtNLM"/>
    </source>
</evidence>
<dbReference type="KEGG" id="pry:Prubr_08470"/>
<dbReference type="AlphaFoldDB" id="A0A810MRC7"/>
<protein>
    <recommendedName>
        <fullName evidence="5">Lipoprotein</fullName>
    </recommendedName>
</protein>
<keyword evidence="2" id="KW-0732">Signal</keyword>
<feature type="compositionally biased region" description="Low complexity" evidence="1">
    <location>
        <begin position="25"/>
        <end position="52"/>
    </location>
</feature>
<organism evidence="3 4">
    <name type="scientific">Polymorphospora rubra</name>
    <dbReference type="NCBI Taxonomy" id="338584"/>
    <lineage>
        <taxon>Bacteria</taxon>
        <taxon>Bacillati</taxon>
        <taxon>Actinomycetota</taxon>
        <taxon>Actinomycetes</taxon>
        <taxon>Micromonosporales</taxon>
        <taxon>Micromonosporaceae</taxon>
        <taxon>Polymorphospora</taxon>
    </lineage>
</organism>
<evidence type="ECO:0000313" key="3">
    <source>
        <dbReference type="EMBL" id="BCJ63826.1"/>
    </source>
</evidence>
<dbReference type="RefSeq" id="WP_212821821.1">
    <property type="nucleotide sequence ID" value="NZ_AP023359.1"/>
</dbReference>
<evidence type="ECO:0000256" key="1">
    <source>
        <dbReference type="SAM" id="MobiDB-lite"/>
    </source>
</evidence>
<name>A0A810MRC7_9ACTN</name>
<feature type="chain" id="PRO_5039170423" description="Lipoprotein" evidence="2">
    <location>
        <begin position="23"/>
        <end position="182"/>
    </location>
</feature>
<dbReference type="EMBL" id="AP023359">
    <property type="protein sequence ID" value="BCJ63826.1"/>
    <property type="molecule type" value="Genomic_DNA"/>
</dbReference>
<evidence type="ECO:0000256" key="2">
    <source>
        <dbReference type="SAM" id="SignalP"/>
    </source>
</evidence>
<reference evidence="3" key="1">
    <citation type="submission" date="2020-08" db="EMBL/GenBank/DDBJ databases">
        <title>Whole genome shotgun sequence of Polymorphospora rubra NBRC 101157.</title>
        <authorList>
            <person name="Komaki H."/>
            <person name="Tamura T."/>
        </authorList>
    </citation>
    <scope>NUCLEOTIDE SEQUENCE</scope>
    <source>
        <strain evidence="3">NBRC 101157</strain>
    </source>
</reference>
<gene>
    <name evidence="3" type="ORF">Prubr_08470</name>
</gene>
<dbReference type="Proteomes" id="UP000680866">
    <property type="component" value="Chromosome"/>
</dbReference>
<dbReference type="PROSITE" id="PS51257">
    <property type="entry name" value="PROKAR_LIPOPROTEIN"/>
    <property type="match status" value="1"/>
</dbReference>
<proteinExistence type="predicted"/>
<evidence type="ECO:0000313" key="4">
    <source>
        <dbReference type="Proteomes" id="UP000680866"/>
    </source>
</evidence>